<dbReference type="Proteomes" id="UP000218891">
    <property type="component" value="Chromosome"/>
</dbReference>
<dbReference type="AlphaFoldDB" id="A0AAN1GR69"/>
<evidence type="ECO:0000313" key="4">
    <source>
        <dbReference type="Proteomes" id="UP000218606"/>
    </source>
</evidence>
<evidence type="ECO:0000313" key="3">
    <source>
        <dbReference type="EMBL" id="ATG43678.1"/>
    </source>
</evidence>
<reference evidence="2 5" key="3">
    <citation type="journal article" date="2017" name="Int. J. Syst. Evol. Microbiol.">
        <title>Adaptation of Surface-Associated Bacteria to the Open Ocean: A Genomically Distinct Subpopulation of Phaeobacter gallaeciensis Colonizes Pacific Mesozooplankton.</title>
        <authorList>
            <person name="Freese H.M."/>
            <person name="Methner A."/>
            <person name="Overmann J."/>
        </authorList>
    </citation>
    <scope>NUCLEOTIDE SEQUENCE [LARGE SCALE GENOMIC DNA]</scope>
    <source>
        <strain evidence="2 5">P36</strain>
    </source>
</reference>
<gene>
    <name evidence="3" type="ORF">PhaeoP13_01741</name>
    <name evidence="2" type="ORF">PhaeoP36_01772</name>
</gene>
<reference evidence="2 5" key="4">
    <citation type="journal article" date="2018" name="Environ. Microbiol. Rep.">
        <title>Phylogenetic distribution of roseobacticides in the Roseobacter group and their effect on microalgae.</title>
        <authorList>
            <person name="Sonnenschein E.C."/>
            <person name="Phippen C.B."/>
            <person name="Bentzon-Tilia M."/>
            <person name="Rasmussen S.A."/>
            <person name="Nielsen K.F."/>
            <person name="Gram L."/>
        </authorList>
    </citation>
    <scope>NUCLEOTIDE SEQUENCE [LARGE SCALE GENOMIC DNA]</scope>
    <source>
        <strain evidence="2 5">P36</strain>
    </source>
</reference>
<accession>A0AAN1GR69</accession>
<reference evidence="3 5" key="2">
    <citation type="journal article" date="2017" name="Genome Biol. Evol.">
        <title>Trajectories and Drivers of Genome Evolution in Surface-Associated Marine Phaeobacter.</title>
        <authorList>
            <person name="Freese H.M."/>
            <person name="Sikorski J."/>
            <person name="Bunk B."/>
            <person name="Scheuner C."/>
            <person name="Meier-Kolthoff J.P."/>
            <person name="Sproer C."/>
            <person name="Gram L."/>
            <person name="Overmann J."/>
        </authorList>
    </citation>
    <scope>NUCLEOTIDE SEQUENCE</scope>
    <source>
        <strain evidence="3">P13</strain>
        <strain evidence="2 5">P36</strain>
    </source>
</reference>
<reference evidence="4 5" key="1">
    <citation type="journal article" date="2017" name="Front. Microbiol.">
        <title>Phaeobacter piscinae sp. nov., a species of the Roseobacter group and potential aquaculture probiont.</title>
        <authorList>
            <person name="Sonnenschein E.C."/>
            <person name="Phippen C.B.W."/>
            <person name="Nielsen K.F."/>
            <person name="Mateiu R.V."/>
            <person name="Melchiorsen J."/>
            <person name="Gram L."/>
            <person name="Overmann J."/>
            <person name="Freese H.M."/>
        </authorList>
    </citation>
    <scope>NUCLEOTIDE SEQUENCE [LARGE SCALE GENOMIC DNA]</scope>
    <source>
        <strain evidence="3 4">P13</strain>
        <strain evidence="2 5">P36</strain>
    </source>
</reference>
<dbReference type="Proteomes" id="UP000218606">
    <property type="component" value="Chromosome"/>
</dbReference>
<keyword evidence="5" id="KW-1185">Reference proteome</keyword>
<evidence type="ECO:0000256" key="1">
    <source>
        <dbReference type="SAM" id="Phobius"/>
    </source>
</evidence>
<proteinExistence type="predicted"/>
<name>A0AAN1GR69_9RHOB</name>
<sequence>MTLIERIEQASTGIAVTAMTAAASGAVWLVRRIFTNQKQIEILQQSLEARDKQRDEDREALSDVRTDVREIREFLHRR</sequence>
<keyword evidence="1" id="KW-1133">Transmembrane helix</keyword>
<organism evidence="3 4">
    <name type="scientific">Phaeobacter piscinae</name>
    <dbReference type="NCBI Taxonomy" id="1580596"/>
    <lineage>
        <taxon>Bacteria</taxon>
        <taxon>Pseudomonadati</taxon>
        <taxon>Pseudomonadota</taxon>
        <taxon>Alphaproteobacteria</taxon>
        <taxon>Rhodobacterales</taxon>
        <taxon>Roseobacteraceae</taxon>
        <taxon>Phaeobacter</taxon>
    </lineage>
</organism>
<protein>
    <submittedName>
        <fullName evidence="3">Uncharacterized protein</fullName>
    </submittedName>
</protein>
<evidence type="ECO:0000313" key="2">
    <source>
        <dbReference type="EMBL" id="ATG35914.1"/>
    </source>
</evidence>
<dbReference type="EMBL" id="CP010643">
    <property type="protein sequence ID" value="ATG35914.1"/>
    <property type="molecule type" value="Genomic_DNA"/>
</dbReference>
<keyword evidence="1" id="KW-0812">Transmembrane</keyword>
<evidence type="ECO:0000313" key="5">
    <source>
        <dbReference type="Proteomes" id="UP000218891"/>
    </source>
</evidence>
<dbReference type="RefSeq" id="WP_027247879.1">
    <property type="nucleotide sequence ID" value="NZ_CP010643.1"/>
</dbReference>
<dbReference type="EMBL" id="CP010767">
    <property type="protein sequence ID" value="ATG43678.1"/>
    <property type="molecule type" value="Genomic_DNA"/>
</dbReference>
<reference evidence="3" key="5">
    <citation type="journal article" date="2023" name="ChemBioChem">
        <title>Acyltransferase Domain Exchange between Two Independent Type I Polyketide Synthases in the Same Producer Strain of Macrolide Antibiotics.</title>
        <authorList>
            <person name="Kudo F."/>
            <person name="Kishikawa K."/>
            <person name="Tsuboi K."/>
            <person name="Kido T."/>
            <person name="Usui T."/>
            <person name="Hashimoto J."/>
            <person name="Shin-Ya K."/>
            <person name="Miyanaga A."/>
            <person name="Eguchi T."/>
        </authorList>
    </citation>
    <scope>NUCLEOTIDE SEQUENCE</scope>
    <source>
        <strain evidence="3">P13</strain>
    </source>
</reference>
<feature type="transmembrane region" description="Helical" evidence="1">
    <location>
        <begin position="12"/>
        <end position="30"/>
    </location>
</feature>
<keyword evidence="1" id="KW-0472">Membrane</keyword>